<reference evidence="2" key="1">
    <citation type="submission" date="2016-08" db="EMBL/GenBank/DDBJ databases">
        <authorList>
            <person name="Tokovenko B."/>
            <person name="Kalinowski J."/>
        </authorList>
    </citation>
    <scope>NUCLEOTIDE SEQUENCE [LARGE SCALE GENOMIC DNA]</scope>
    <source>
        <strain evidence="2">UTMC102</strain>
    </source>
</reference>
<dbReference type="OrthoDB" id="3430923at2"/>
<dbReference type="STRING" id="501010.NOSIN_06300"/>
<dbReference type="Proteomes" id="UP000189004">
    <property type="component" value="Unassembled WGS sequence"/>
</dbReference>
<accession>A0A1V3BY36</accession>
<protein>
    <submittedName>
        <fullName evidence="1">Uncharacterized protein</fullName>
    </submittedName>
</protein>
<dbReference type="EMBL" id="MCOK01000001">
    <property type="protein sequence ID" value="OOC53464.1"/>
    <property type="molecule type" value="Genomic_DNA"/>
</dbReference>
<organism evidence="1 2">
    <name type="scientific">Nocardiopsis sinuspersici</name>
    <dbReference type="NCBI Taxonomy" id="501010"/>
    <lineage>
        <taxon>Bacteria</taxon>
        <taxon>Bacillati</taxon>
        <taxon>Actinomycetota</taxon>
        <taxon>Actinomycetes</taxon>
        <taxon>Streptosporangiales</taxon>
        <taxon>Nocardiopsidaceae</taxon>
        <taxon>Nocardiopsis</taxon>
    </lineage>
</organism>
<evidence type="ECO:0000313" key="1">
    <source>
        <dbReference type="EMBL" id="OOC53464.1"/>
    </source>
</evidence>
<sequence length="127" mass="13055">MTVETPAVGSPSLRCALGATGTPGTAGAADRVELAGLALRGLAAELRSRGVEVREDGAFGAVDAGPRARPQRALLRPHRGGLWWWMRWPLQDGVPPSLAGVPLSPVARTSDAARRIAGALSVAVGDT</sequence>
<proteinExistence type="predicted"/>
<dbReference type="AlphaFoldDB" id="A0A1V3BY36"/>
<evidence type="ECO:0000313" key="2">
    <source>
        <dbReference type="Proteomes" id="UP000189004"/>
    </source>
</evidence>
<name>A0A1V3BY36_9ACTN</name>
<keyword evidence="2" id="KW-1185">Reference proteome</keyword>
<gene>
    <name evidence="1" type="ORF">NOSIN_06300</name>
</gene>
<comment type="caution">
    <text evidence="1">The sequence shown here is derived from an EMBL/GenBank/DDBJ whole genome shotgun (WGS) entry which is preliminary data.</text>
</comment>